<evidence type="ECO:0000259" key="6">
    <source>
        <dbReference type="SMART" id="SM00479"/>
    </source>
</evidence>
<keyword evidence="1" id="KW-0540">Nuclease</keyword>
<dbReference type="Proteomes" id="UP000075391">
    <property type="component" value="Unassembled WGS sequence"/>
</dbReference>
<organism evidence="7 8">
    <name type="scientific">Bdellovibrio bacteriovorus</name>
    <dbReference type="NCBI Taxonomy" id="959"/>
    <lineage>
        <taxon>Bacteria</taxon>
        <taxon>Pseudomonadati</taxon>
        <taxon>Bdellovibrionota</taxon>
        <taxon>Bdellovibrionia</taxon>
        <taxon>Bdellovibrionales</taxon>
        <taxon>Pseudobdellovibrionaceae</taxon>
        <taxon>Bdellovibrio</taxon>
    </lineage>
</organism>
<evidence type="ECO:0000256" key="3">
    <source>
        <dbReference type="ARBA" id="ARBA00022839"/>
    </source>
</evidence>
<dbReference type="NCBIfam" id="TIGR00573">
    <property type="entry name" value="dnaq"/>
    <property type="match status" value="1"/>
</dbReference>
<evidence type="ECO:0000256" key="1">
    <source>
        <dbReference type="ARBA" id="ARBA00022722"/>
    </source>
</evidence>
<dbReference type="GO" id="GO:0003677">
    <property type="term" value="F:DNA binding"/>
    <property type="evidence" value="ECO:0007669"/>
    <property type="project" value="InterPro"/>
</dbReference>
<reference evidence="7 8" key="1">
    <citation type="submission" date="2016-03" db="EMBL/GenBank/DDBJ databases">
        <authorList>
            <person name="Ploux O."/>
        </authorList>
    </citation>
    <scope>NUCLEOTIDE SEQUENCE [LARGE SCALE GENOMIC DNA]</scope>
    <source>
        <strain evidence="7 8">BER2</strain>
    </source>
</reference>
<comment type="subunit">
    <text evidence="5">DNA polymerase III contains a core (composed of alpha, epsilon and theta chains) that associates with a tau subunit. This core dimerizes to form the POLIII' complex. PolIII' associates with the gamma complex (composed of gamma, delta, delta', psi and chi chains) and with the beta chain to form the complete DNA polymerase III complex.</text>
</comment>
<evidence type="ECO:0000256" key="4">
    <source>
        <dbReference type="ARBA" id="ARBA00025483"/>
    </source>
</evidence>
<dbReference type="Pfam" id="PF13280">
    <property type="entry name" value="WYL"/>
    <property type="match status" value="1"/>
</dbReference>
<dbReference type="PANTHER" id="PTHR30231">
    <property type="entry name" value="DNA POLYMERASE III SUBUNIT EPSILON"/>
    <property type="match status" value="1"/>
</dbReference>
<dbReference type="CDD" id="cd06127">
    <property type="entry name" value="DEDDh"/>
    <property type="match status" value="1"/>
</dbReference>
<gene>
    <name evidence="7" type="ORF">AZI85_08255</name>
</gene>
<dbReference type="InterPro" id="IPR036397">
    <property type="entry name" value="RNaseH_sf"/>
</dbReference>
<name>A0A150WH04_BDEBC</name>
<keyword evidence="3 7" id="KW-0269">Exonuclease</keyword>
<dbReference type="FunFam" id="3.30.420.10:FF:000045">
    <property type="entry name" value="3'-5' exonuclease DinG"/>
    <property type="match status" value="1"/>
</dbReference>
<sequence>MNLDLPLNEYTFVAFDTETSGAYPVGHDIVEFGAVKWYKGEEIGRLQFLIKPRELMTDFIIGIHGITNEMVADAPPMSEKIREIHDFIKGTIVMAHHAPFDMGFLAADFEKNHLPLPSEPALCTSLLSRKWIHGVENHKLQTLVKHLTIDGGQAHRAYDDAKSCLYVALACFQKMNENVTLAEVIKSQAKNLWWKDYSLAALNAPKFQFIKEAILAKRDIDMVYMGGSAKGEVRRITPIGIVRNPDGDYLQAFCHNEKTAKRYYLNRINDVAVVYA</sequence>
<dbReference type="GO" id="GO:0003887">
    <property type="term" value="F:DNA-directed DNA polymerase activity"/>
    <property type="evidence" value="ECO:0007669"/>
    <property type="project" value="InterPro"/>
</dbReference>
<evidence type="ECO:0000256" key="5">
    <source>
        <dbReference type="ARBA" id="ARBA00026073"/>
    </source>
</evidence>
<dbReference type="InterPro" id="IPR006054">
    <property type="entry name" value="DnaQ"/>
</dbReference>
<dbReference type="GO" id="GO:0005829">
    <property type="term" value="C:cytosol"/>
    <property type="evidence" value="ECO:0007669"/>
    <property type="project" value="TreeGrafter"/>
</dbReference>
<dbReference type="SUPFAM" id="SSF53098">
    <property type="entry name" value="Ribonuclease H-like"/>
    <property type="match status" value="1"/>
</dbReference>
<evidence type="ECO:0000256" key="2">
    <source>
        <dbReference type="ARBA" id="ARBA00022801"/>
    </source>
</evidence>
<dbReference type="Gene3D" id="3.30.420.10">
    <property type="entry name" value="Ribonuclease H-like superfamily/Ribonuclease H"/>
    <property type="match status" value="1"/>
</dbReference>
<accession>A0A150WH04</accession>
<dbReference type="OrthoDB" id="5289675at2"/>
<proteinExistence type="predicted"/>
<dbReference type="InterPro" id="IPR026881">
    <property type="entry name" value="WYL_dom"/>
</dbReference>
<dbReference type="AlphaFoldDB" id="A0A150WH04"/>
<dbReference type="GO" id="GO:0008408">
    <property type="term" value="F:3'-5' exonuclease activity"/>
    <property type="evidence" value="ECO:0007669"/>
    <property type="project" value="TreeGrafter"/>
</dbReference>
<evidence type="ECO:0000313" key="7">
    <source>
        <dbReference type="EMBL" id="KYG62270.1"/>
    </source>
</evidence>
<dbReference type="EMBL" id="LUKF01000016">
    <property type="protein sequence ID" value="KYG62270.1"/>
    <property type="molecule type" value="Genomic_DNA"/>
</dbReference>
<dbReference type="PROSITE" id="PS52050">
    <property type="entry name" value="WYL"/>
    <property type="match status" value="1"/>
</dbReference>
<dbReference type="SMART" id="SM00479">
    <property type="entry name" value="EXOIII"/>
    <property type="match status" value="1"/>
</dbReference>
<evidence type="ECO:0000313" key="8">
    <source>
        <dbReference type="Proteomes" id="UP000075391"/>
    </source>
</evidence>
<comment type="function">
    <text evidence="4">DNA polymerase III is a complex, multichain enzyme responsible for most of the replicative synthesis in bacteria. The epsilon subunit contain the editing function and is a proofreading 3'-5' exonuclease.</text>
</comment>
<dbReference type="Pfam" id="PF00929">
    <property type="entry name" value="RNase_T"/>
    <property type="match status" value="1"/>
</dbReference>
<feature type="domain" description="Exonuclease" evidence="6">
    <location>
        <begin position="11"/>
        <end position="177"/>
    </location>
</feature>
<comment type="caution">
    <text evidence="7">The sequence shown here is derived from an EMBL/GenBank/DDBJ whole genome shotgun (WGS) entry which is preliminary data.</text>
</comment>
<dbReference type="GO" id="GO:0006260">
    <property type="term" value="P:DNA replication"/>
    <property type="evidence" value="ECO:0007669"/>
    <property type="project" value="InterPro"/>
</dbReference>
<dbReference type="PANTHER" id="PTHR30231:SF4">
    <property type="entry name" value="PROTEIN NEN2"/>
    <property type="match status" value="1"/>
</dbReference>
<protein>
    <submittedName>
        <fullName evidence="7">Exonuclease</fullName>
    </submittedName>
</protein>
<dbReference type="InterPro" id="IPR013520">
    <property type="entry name" value="Ribonucl_H"/>
</dbReference>
<keyword evidence="2" id="KW-0378">Hydrolase</keyword>
<dbReference type="InterPro" id="IPR012337">
    <property type="entry name" value="RNaseH-like_sf"/>
</dbReference>